<dbReference type="CDD" id="cd04301">
    <property type="entry name" value="NAT_SF"/>
    <property type="match status" value="1"/>
</dbReference>
<feature type="active site" description="Proton acceptor" evidence="5">
    <location>
        <position position="110"/>
    </location>
</feature>
<keyword evidence="8" id="KW-1185">Reference proteome</keyword>
<dbReference type="AlphaFoldDB" id="A0A1V2ZXQ4"/>
<proteinExistence type="inferred from homology"/>
<name>A0A1V2ZXQ4_9GAMM</name>
<feature type="domain" description="N-acetyltransferase" evidence="6">
    <location>
        <begin position="9"/>
        <end position="154"/>
    </location>
</feature>
<feature type="binding site" evidence="5">
    <location>
        <position position="115"/>
    </location>
    <ligand>
        <name>acetyl-CoA</name>
        <dbReference type="ChEBI" id="CHEBI:57288"/>
    </ligand>
</feature>
<comment type="subcellular location">
    <subcellularLocation>
        <location evidence="5">Cytoplasm</location>
    </subcellularLocation>
</comment>
<dbReference type="InterPro" id="IPR006464">
    <property type="entry name" value="AcTrfase_RimI/Ard1"/>
</dbReference>
<dbReference type="EMBL" id="MUZR01000041">
    <property type="protein sequence ID" value="OOC09623.1"/>
    <property type="molecule type" value="Genomic_DNA"/>
</dbReference>
<comment type="similarity">
    <text evidence="1 5">Belongs to the acetyltransferase family. RimI subfamily.</text>
</comment>
<comment type="function">
    <text evidence="5">Acetylates the N-terminal alanine of ribosomal protein bS18.</text>
</comment>
<keyword evidence="2 5" id="KW-0963">Cytoplasm</keyword>
<dbReference type="InterPro" id="IPR043690">
    <property type="entry name" value="RimI"/>
</dbReference>
<dbReference type="RefSeq" id="WP_077244527.1">
    <property type="nucleotide sequence ID" value="NZ_MUZR01000041.1"/>
</dbReference>
<gene>
    <name evidence="5" type="primary">rimI</name>
    <name evidence="7" type="ORF">B1A74_09885</name>
</gene>
<dbReference type="HAMAP" id="MF_02210">
    <property type="entry name" value="RimI"/>
    <property type="match status" value="1"/>
</dbReference>
<evidence type="ECO:0000313" key="7">
    <source>
        <dbReference type="EMBL" id="OOC09623.1"/>
    </source>
</evidence>
<dbReference type="NCBIfam" id="TIGR01575">
    <property type="entry name" value="rimI"/>
    <property type="match status" value="1"/>
</dbReference>
<comment type="caution">
    <text evidence="7">The sequence shown here is derived from an EMBL/GenBank/DDBJ whole genome shotgun (WGS) entry which is preliminary data.</text>
</comment>
<sequence>MSAEARTRPELRHMQLADIDRVMVIERQAYDYPWTARIFQDCLKVGYDGWVLSVDGRQVGHAILTVAAGEAHLLNLTVDPRWQGYGLGRFMLRRLLGYACGERAEALFLEVRPSNAAAVQLYRSEGFEHIGTRPRYYPLPSGREDAWVLRRSCEEPAGA</sequence>
<feature type="active site" description="Proton donor" evidence="5">
    <location>
        <position position="122"/>
    </location>
</feature>
<dbReference type="InterPro" id="IPR016181">
    <property type="entry name" value="Acyl_CoA_acyltransferase"/>
</dbReference>
<comment type="catalytic activity">
    <reaction evidence="5">
        <text>N-terminal L-alanyl-[ribosomal protein bS18] + acetyl-CoA = N-terminal N(alpha)-acetyl-L-alanyl-[ribosomal protein bS18] + CoA + H(+)</text>
        <dbReference type="Rhea" id="RHEA:43756"/>
        <dbReference type="Rhea" id="RHEA-COMP:10676"/>
        <dbReference type="Rhea" id="RHEA-COMP:10677"/>
        <dbReference type="ChEBI" id="CHEBI:15378"/>
        <dbReference type="ChEBI" id="CHEBI:57287"/>
        <dbReference type="ChEBI" id="CHEBI:57288"/>
        <dbReference type="ChEBI" id="CHEBI:64718"/>
        <dbReference type="ChEBI" id="CHEBI:83683"/>
        <dbReference type="EC" id="2.3.1.266"/>
    </reaction>
</comment>
<dbReference type="InterPro" id="IPR050680">
    <property type="entry name" value="YpeA/RimI_acetyltransf"/>
</dbReference>
<dbReference type="STRING" id="252474.B1A74_09885"/>
<evidence type="ECO:0000313" key="8">
    <source>
        <dbReference type="Proteomes" id="UP000189177"/>
    </source>
</evidence>
<evidence type="ECO:0000256" key="4">
    <source>
        <dbReference type="ARBA" id="ARBA00023315"/>
    </source>
</evidence>
<dbReference type="GO" id="GO:0008999">
    <property type="term" value="F:protein-N-terminal-alanine acetyltransferase activity"/>
    <property type="evidence" value="ECO:0007669"/>
    <property type="project" value="UniProtKB-UniRule"/>
</dbReference>
<keyword evidence="3 5" id="KW-0808">Transferase</keyword>
<dbReference type="InterPro" id="IPR000182">
    <property type="entry name" value="GNAT_dom"/>
</dbReference>
<dbReference type="EC" id="2.3.1.266" evidence="5"/>
<keyword evidence="4 5" id="KW-0012">Acyltransferase</keyword>
<dbReference type="GO" id="GO:0005737">
    <property type="term" value="C:cytoplasm"/>
    <property type="evidence" value="ECO:0007669"/>
    <property type="project" value="UniProtKB-SubCell"/>
</dbReference>
<dbReference type="PANTHER" id="PTHR43420">
    <property type="entry name" value="ACETYLTRANSFERASE"/>
    <property type="match status" value="1"/>
</dbReference>
<dbReference type="Proteomes" id="UP000189177">
    <property type="component" value="Unassembled WGS sequence"/>
</dbReference>
<organism evidence="7 8">
    <name type="scientific">Thioalkalivibrio halophilus</name>
    <dbReference type="NCBI Taxonomy" id="252474"/>
    <lineage>
        <taxon>Bacteria</taxon>
        <taxon>Pseudomonadati</taxon>
        <taxon>Pseudomonadota</taxon>
        <taxon>Gammaproteobacteria</taxon>
        <taxon>Chromatiales</taxon>
        <taxon>Ectothiorhodospiraceae</taxon>
        <taxon>Thioalkalivibrio</taxon>
    </lineage>
</organism>
<comment type="caution">
    <text evidence="5">Lacks conserved residue(s) required for the propagation of feature annotation.</text>
</comment>
<evidence type="ECO:0000256" key="3">
    <source>
        <dbReference type="ARBA" id="ARBA00022679"/>
    </source>
</evidence>
<dbReference type="OrthoDB" id="9796919at2"/>
<dbReference type="Gene3D" id="3.40.630.30">
    <property type="match status" value="1"/>
</dbReference>
<evidence type="ECO:0000256" key="1">
    <source>
        <dbReference type="ARBA" id="ARBA00005395"/>
    </source>
</evidence>
<dbReference type="SUPFAM" id="SSF55729">
    <property type="entry name" value="Acyl-CoA N-acyltransferases (Nat)"/>
    <property type="match status" value="1"/>
</dbReference>
<accession>A0A1V2ZXQ4</accession>
<evidence type="ECO:0000259" key="6">
    <source>
        <dbReference type="PROSITE" id="PS51186"/>
    </source>
</evidence>
<reference evidence="7 8" key="1">
    <citation type="submission" date="2017-02" db="EMBL/GenBank/DDBJ databases">
        <title>Genomic diversity within the haloalkaliphilic genus Thioalkalivibrio.</title>
        <authorList>
            <person name="Ahn A.-C."/>
            <person name="Meier-Kolthoff J."/>
            <person name="Overmars L."/>
            <person name="Richter M."/>
            <person name="Woyke T."/>
            <person name="Sorokin D.Y."/>
            <person name="Muyzer G."/>
        </authorList>
    </citation>
    <scope>NUCLEOTIDE SEQUENCE [LARGE SCALE GENOMIC DNA]</scope>
    <source>
        <strain evidence="7 8">HL17</strain>
    </source>
</reference>
<protein>
    <recommendedName>
        <fullName evidence="5">[Ribosomal protein bS18]-alanine N-acetyltransferase</fullName>
        <ecNumber evidence="5">2.3.1.266</ecNumber>
    </recommendedName>
</protein>
<evidence type="ECO:0000256" key="5">
    <source>
        <dbReference type="HAMAP-Rule" id="MF_02210"/>
    </source>
</evidence>
<dbReference type="PROSITE" id="PS51186">
    <property type="entry name" value="GNAT"/>
    <property type="match status" value="1"/>
</dbReference>
<dbReference type="Pfam" id="PF00583">
    <property type="entry name" value="Acetyltransf_1"/>
    <property type="match status" value="1"/>
</dbReference>
<evidence type="ECO:0000256" key="2">
    <source>
        <dbReference type="ARBA" id="ARBA00022490"/>
    </source>
</evidence>